<evidence type="ECO:0000313" key="2">
    <source>
        <dbReference type="Proteomes" id="UP000037460"/>
    </source>
</evidence>
<evidence type="ECO:0000313" key="1">
    <source>
        <dbReference type="EMBL" id="KOO35544.1"/>
    </source>
</evidence>
<dbReference type="AlphaFoldDB" id="A0A0M0K9T0"/>
<comment type="caution">
    <text evidence="1">The sequence shown here is derived from an EMBL/GenBank/DDBJ whole genome shotgun (WGS) entry which is preliminary data.</text>
</comment>
<sequence length="231" mass="25359">MRRLAALCERLKKEERGGVVGDAAAIQKGTLTVTTQSEEDREMTLVGFDAESVRTKCELLKEMYNLRMQPYEKATLSQMKRIGYWVVSEKCFPDPNRYAFTKLAAVSTDGNLVQFRRMLMGCVLVTAGVVAPADKRDDGAGAKDLRPPYKSQWANANVAEDLLAQLEEKRDVMSNAEYGHVCAALATALFKATSLGGTTLSLAMAQTMSTVPQMVQNAMALGAREKKLLQP</sequence>
<proteinExistence type="predicted"/>
<name>A0A0M0K9T0_9EUKA</name>
<accession>A0A0M0K9T0</accession>
<organism evidence="1 2">
    <name type="scientific">Chrysochromulina tobinii</name>
    <dbReference type="NCBI Taxonomy" id="1460289"/>
    <lineage>
        <taxon>Eukaryota</taxon>
        <taxon>Haptista</taxon>
        <taxon>Haptophyta</taxon>
        <taxon>Prymnesiophyceae</taxon>
        <taxon>Prymnesiales</taxon>
        <taxon>Chrysochromulinaceae</taxon>
        <taxon>Chrysochromulina</taxon>
    </lineage>
</organism>
<protein>
    <submittedName>
        <fullName evidence="1">Uncharacterized protein</fullName>
    </submittedName>
</protein>
<dbReference type="Proteomes" id="UP000037460">
    <property type="component" value="Unassembled WGS sequence"/>
</dbReference>
<dbReference type="EMBL" id="JWZX01000827">
    <property type="protein sequence ID" value="KOO35544.1"/>
    <property type="molecule type" value="Genomic_DNA"/>
</dbReference>
<keyword evidence="2" id="KW-1185">Reference proteome</keyword>
<reference evidence="2" key="1">
    <citation type="journal article" date="2015" name="PLoS Genet.">
        <title>Genome Sequence and Transcriptome Analyses of Chrysochromulina tobin: Metabolic Tools for Enhanced Algal Fitness in the Prominent Order Prymnesiales (Haptophyceae).</title>
        <authorList>
            <person name="Hovde B.T."/>
            <person name="Deodato C.R."/>
            <person name="Hunsperger H.M."/>
            <person name="Ryken S.A."/>
            <person name="Yost W."/>
            <person name="Jha R.K."/>
            <person name="Patterson J."/>
            <person name="Monnat R.J. Jr."/>
            <person name="Barlow S.B."/>
            <person name="Starkenburg S.R."/>
            <person name="Cattolico R.A."/>
        </authorList>
    </citation>
    <scope>NUCLEOTIDE SEQUENCE</scope>
    <source>
        <strain evidence="2">CCMP291</strain>
    </source>
</reference>
<feature type="non-terminal residue" evidence="1">
    <location>
        <position position="231"/>
    </location>
</feature>
<gene>
    <name evidence="1" type="ORF">Ctob_016392</name>
</gene>